<name>A0A6A6X9D1_9PLEO</name>
<organism evidence="3 4">
    <name type="scientific">Melanomma pulvis-pyrius CBS 109.77</name>
    <dbReference type="NCBI Taxonomy" id="1314802"/>
    <lineage>
        <taxon>Eukaryota</taxon>
        <taxon>Fungi</taxon>
        <taxon>Dikarya</taxon>
        <taxon>Ascomycota</taxon>
        <taxon>Pezizomycotina</taxon>
        <taxon>Dothideomycetes</taxon>
        <taxon>Pleosporomycetidae</taxon>
        <taxon>Pleosporales</taxon>
        <taxon>Melanommataceae</taxon>
        <taxon>Melanomma</taxon>
    </lineage>
</organism>
<sequence length="209" mass="23556">MATPDYQRLPPSPPPSPPRRRHHHKKKNSDPFFDLDLSNTSPPSPSPPSSPQNGPQEPQEALITRILLTPIIFTSFLISLFLINRSDRARRTTSHRSSPTTWFYFSPSLWIDPEPYQDPDASTWASSSTSHYEPHSALNPDNRGGGGAKKRTSWHLNKKIRKMAKLEISDALEMRGRVTVLLVGAVVVVGVGAFLGLWWMVGRLLWWGR</sequence>
<keyword evidence="2" id="KW-1133">Transmembrane helix</keyword>
<dbReference type="EMBL" id="MU001957">
    <property type="protein sequence ID" value="KAF2792734.1"/>
    <property type="molecule type" value="Genomic_DNA"/>
</dbReference>
<accession>A0A6A6X9D1</accession>
<evidence type="ECO:0000256" key="2">
    <source>
        <dbReference type="SAM" id="Phobius"/>
    </source>
</evidence>
<evidence type="ECO:0000256" key="1">
    <source>
        <dbReference type="SAM" id="MobiDB-lite"/>
    </source>
</evidence>
<keyword evidence="4" id="KW-1185">Reference proteome</keyword>
<keyword evidence="2" id="KW-0472">Membrane</keyword>
<feature type="region of interest" description="Disordered" evidence="1">
    <location>
        <begin position="121"/>
        <end position="153"/>
    </location>
</feature>
<dbReference type="AlphaFoldDB" id="A0A6A6X9D1"/>
<dbReference type="Proteomes" id="UP000799757">
    <property type="component" value="Unassembled WGS sequence"/>
</dbReference>
<evidence type="ECO:0000313" key="3">
    <source>
        <dbReference type="EMBL" id="KAF2792734.1"/>
    </source>
</evidence>
<feature type="transmembrane region" description="Helical" evidence="2">
    <location>
        <begin position="178"/>
        <end position="201"/>
    </location>
</feature>
<proteinExistence type="predicted"/>
<feature type="transmembrane region" description="Helical" evidence="2">
    <location>
        <begin position="62"/>
        <end position="83"/>
    </location>
</feature>
<keyword evidence="2" id="KW-0812">Transmembrane</keyword>
<dbReference type="OrthoDB" id="4156595at2759"/>
<gene>
    <name evidence="3" type="ORF">K505DRAFT_325976</name>
</gene>
<feature type="compositionally biased region" description="Basic residues" evidence="1">
    <location>
        <begin position="18"/>
        <end position="27"/>
    </location>
</feature>
<evidence type="ECO:0000313" key="4">
    <source>
        <dbReference type="Proteomes" id="UP000799757"/>
    </source>
</evidence>
<protein>
    <submittedName>
        <fullName evidence="3">Uncharacterized protein</fullName>
    </submittedName>
</protein>
<feature type="region of interest" description="Disordered" evidence="1">
    <location>
        <begin position="1"/>
        <end position="58"/>
    </location>
</feature>
<reference evidence="3" key="1">
    <citation type="journal article" date="2020" name="Stud. Mycol.">
        <title>101 Dothideomycetes genomes: a test case for predicting lifestyles and emergence of pathogens.</title>
        <authorList>
            <person name="Haridas S."/>
            <person name="Albert R."/>
            <person name="Binder M."/>
            <person name="Bloem J."/>
            <person name="Labutti K."/>
            <person name="Salamov A."/>
            <person name="Andreopoulos B."/>
            <person name="Baker S."/>
            <person name="Barry K."/>
            <person name="Bills G."/>
            <person name="Bluhm B."/>
            <person name="Cannon C."/>
            <person name="Castanera R."/>
            <person name="Culley D."/>
            <person name="Daum C."/>
            <person name="Ezra D."/>
            <person name="Gonzalez J."/>
            <person name="Henrissat B."/>
            <person name="Kuo A."/>
            <person name="Liang C."/>
            <person name="Lipzen A."/>
            <person name="Lutzoni F."/>
            <person name="Magnuson J."/>
            <person name="Mondo S."/>
            <person name="Nolan M."/>
            <person name="Ohm R."/>
            <person name="Pangilinan J."/>
            <person name="Park H.-J."/>
            <person name="Ramirez L."/>
            <person name="Alfaro M."/>
            <person name="Sun H."/>
            <person name="Tritt A."/>
            <person name="Yoshinaga Y."/>
            <person name="Zwiers L.-H."/>
            <person name="Turgeon B."/>
            <person name="Goodwin S."/>
            <person name="Spatafora J."/>
            <person name="Crous P."/>
            <person name="Grigoriev I."/>
        </authorList>
    </citation>
    <scope>NUCLEOTIDE SEQUENCE</scope>
    <source>
        <strain evidence="3">CBS 109.77</strain>
    </source>
</reference>